<keyword evidence="2" id="KW-1185">Reference proteome</keyword>
<name>A0AAD6CHR1_9EURO</name>
<dbReference type="AlphaFoldDB" id="A0AAD6CHR1"/>
<evidence type="ECO:0000313" key="1">
    <source>
        <dbReference type="EMBL" id="KAJ5522991.1"/>
    </source>
</evidence>
<proteinExistence type="predicted"/>
<accession>A0AAD6CHR1</accession>
<protein>
    <submittedName>
        <fullName evidence="1">Uncharacterized protein</fullName>
    </submittedName>
</protein>
<comment type="caution">
    <text evidence="1">The sequence shown here is derived from an EMBL/GenBank/DDBJ whole genome shotgun (WGS) entry which is preliminary data.</text>
</comment>
<dbReference type="EMBL" id="JAQIZZ010000010">
    <property type="protein sequence ID" value="KAJ5522991.1"/>
    <property type="molecule type" value="Genomic_DNA"/>
</dbReference>
<organism evidence="1 2">
    <name type="scientific">Penicillium frequentans</name>
    <dbReference type="NCBI Taxonomy" id="3151616"/>
    <lineage>
        <taxon>Eukaryota</taxon>
        <taxon>Fungi</taxon>
        <taxon>Dikarya</taxon>
        <taxon>Ascomycota</taxon>
        <taxon>Pezizomycotina</taxon>
        <taxon>Eurotiomycetes</taxon>
        <taxon>Eurotiomycetidae</taxon>
        <taxon>Eurotiales</taxon>
        <taxon>Aspergillaceae</taxon>
        <taxon>Penicillium</taxon>
    </lineage>
</organism>
<reference evidence="1 2" key="1">
    <citation type="journal article" date="2023" name="IMA Fungus">
        <title>Comparative genomic study of the Penicillium genus elucidates a diverse pangenome and 15 lateral gene transfer events.</title>
        <authorList>
            <person name="Petersen C."/>
            <person name="Sorensen T."/>
            <person name="Nielsen M.R."/>
            <person name="Sondergaard T.E."/>
            <person name="Sorensen J.L."/>
            <person name="Fitzpatrick D.A."/>
            <person name="Frisvad J.C."/>
            <person name="Nielsen K.L."/>
        </authorList>
    </citation>
    <scope>NUCLEOTIDE SEQUENCE [LARGE SCALE GENOMIC DNA]</scope>
    <source>
        <strain evidence="1 2">IBT 35679</strain>
    </source>
</reference>
<gene>
    <name evidence="1" type="ORF">N7494_013177</name>
</gene>
<dbReference type="Proteomes" id="UP001220324">
    <property type="component" value="Unassembled WGS sequence"/>
</dbReference>
<evidence type="ECO:0000313" key="2">
    <source>
        <dbReference type="Proteomes" id="UP001220324"/>
    </source>
</evidence>
<sequence length="155" mass="17235">MSTCVLQGKTCVFYRKPQQRPKSRQACSEPLSLAKTTTNAQITRLNAETPALEVPVQEVELSGIFGGNGWWTDFTSSVDRGMQPLCWTPSTAVGQPCQCPWTAEGIKLENDEQIKRAGGTTQCKPPAWSDDIGREISRFQAFTYAWWDTKPFVGT</sequence>